<keyword evidence="3" id="KW-1185">Reference proteome</keyword>
<accession>A0A0P1L1P8</accession>
<evidence type="ECO:0000259" key="1">
    <source>
        <dbReference type="Pfam" id="PF09350"/>
    </source>
</evidence>
<reference evidence="3" key="1">
    <citation type="submission" date="2015-10" db="EMBL/GenBank/DDBJ databases">
        <authorList>
            <person name="Devillers H."/>
        </authorList>
    </citation>
    <scope>NUCLEOTIDE SEQUENCE [LARGE SCALE GENOMIC DNA]</scope>
</reference>
<dbReference type="EMBL" id="LN890539">
    <property type="protein sequence ID" value="CUS23180.1"/>
    <property type="molecule type" value="Genomic_DNA"/>
</dbReference>
<dbReference type="PANTHER" id="PTHR39394">
    <property type="entry name" value="YALI0E31793P"/>
    <property type="match status" value="1"/>
</dbReference>
<proteinExistence type="predicted"/>
<dbReference type="InterPro" id="IPR018961">
    <property type="entry name" value="DnaJ_homolog_subfam-C_membr-28"/>
</dbReference>
<name>A0A0P1L1P8_9SACH</name>
<feature type="domain" description="DnaJ homologue subfamily C member 28 conserved" evidence="1">
    <location>
        <begin position="203"/>
        <end position="268"/>
    </location>
</feature>
<organism evidence="2 3">
    <name type="scientific">Lachancea quebecensis</name>
    <dbReference type="NCBI Taxonomy" id="1654605"/>
    <lineage>
        <taxon>Eukaryota</taxon>
        <taxon>Fungi</taxon>
        <taxon>Dikarya</taxon>
        <taxon>Ascomycota</taxon>
        <taxon>Saccharomycotina</taxon>
        <taxon>Saccharomycetes</taxon>
        <taxon>Saccharomycetales</taxon>
        <taxon>Saccharomycetaceae</taxon>
        <taxon>Lachancea</taxon>
    </lineage>
</organism>
<dbReference type="OrthoDB" id="1922282at2759"/>
<dbReference type="AlphaFoldDB" id="A0A0P1L1P8"/>
<dbReference type="Pfam" id="PF09350">
    <property type="entry name" value="DJC28_CD"/>
    <property type="match status" value="1"/>
</dbReference>
<dbReference type="PANTHER" id="PTHR39394:SF1">
    <property type="entry name" value="DNAJ HOMOLOGUE SUBFAMILY C MEMBER 28 CONSERVED DOMAIN-CONTAINING PROTEIN"/>
    <property type="match status" value="1"/>
</dbReference>
<evidence type="ECO:0000313" key="2">
    <source>
        <dbReference type="EMBL" id="CUS23180.1"/>
    </source>
</evidence>
<evidence type="ECO:0000313" key="3">
    <source>
        <dbReference type="Proteomes" id="UP000236544"/>
    </source>
</evidence>
<gene>
    <name evidence="2" type="ORF">LAQU0_S08e03884g</name>
</gene>
<protein>
    <submittedName>
        <fullName evidence="2">LAQU0S08e03884g1_1</fullName>
    </submittedName>
</protein>
<dbReference type="Proteomes" id="UP000236544">
    <property type="component" value="Unassembled WGS sequence"/>
</dbReference>
<sequence>MLSRAFSTTAKRFENTQGDWGYLKRRLTQLKEEATLDENDALSGLIKGVDQENPSMEKLYNELPKKKFETRFRAQIQASKLKTYVNKESRETALSRPWTGEEHYTDASLRMIMDGMKNRKGSSESPRNLGFVSTVQAGREQSRYARKSAKTRIRLETAQDQIATYKIDKDGCKSDNKEASEFRALYAERFTPIGSFEKLISVADIRIEESMKKGEFDSVKKLRGQKLHASQPLPYVDRTEHHLNDILVRQNISPPWIEKQGSVTKDIVVFRDKLLSRFHSELIVALDSRGYFQAGFLSSLKPSFHNILLSLKESTFINWKSSLKISSEIEQLNRSLRSYNLQAPLPAQKFYLQVDRELQRVLKETDINRLYQVEFSRRKELRSSRKASEQLKAKSNFQFSFPKKWRIW</sequence>